<evidence type="ECO:0000313" key="11">
    <source>
        <dbReference type="Proteomes" id="UP001302329"/>
    </source>
</evidence>
<name>A0ABU5SX14_9CYAN</name>
<evidence type="ECO:0000256" key="4">
    <source>
        <dbReference type="ARBA" id="ARBA00022840"/>
    </source>
</evidence>
<dbReference type="Proteomes" id="UP001302329">
    <property type="component" value="Unassembled WGS sequence"/>
</dbReference>
<feature type="transmembrane region" description="Helical" evidence="7">
    <location>
        <begin position="262"/>
        <end position="295"/>
    </location>
</feature>
<proteinExistence type="predicted"/>
<feature type="transmembrane region" description="Helical" evidence="7">
    <location>
        <begin position="139"/>
        <end position="166"/>
    </location>
</feature>
<dbReference type="GO" id="GO:0005524">
    <property type="term" value="F:ATP binding"/>
    <property type="evidence" value="ECO:0007669"/>
    <property type="project" value="UniProtKB-KW"/>
</dbReference>
<keyword evidence="6 7" id="KW-0472">Membrane</keyword>
<dbReference type="Pfam" id="PF00664">
    <property type="entry name" value="ABC_membrane"/>
    <property type="match status" value="1"/>
</dbReference>
<keyword evidence="11" id="KW-1185">Reference proteome</keyword>
<feature type="domain" description="ABC transmembrane type-1" evidence="9">
    <location>
        <begin position="24"/>
        <end position="315"/>
    </location>
</feature>
<sequence>MSSLDGQRLRRLLPYLGRDRKRLLLSLLLLIPLALAASVQPLLVGQVISKLRGEEVLSWLAPLPVPVALRLLVLLLLAAVLLRLSLQGTQTYNVQVVGQRLTARIRDDLFRHAMALSLRFHDRTPVGKLLTRLTSDVDALAEVFGSGAVGVLSDLVTLLVIGLTMLSIEWRLGLLLLVSQVPVTLGVIWLQGRYRKANYRVREELGQLNADLQENLQGLEVVQMFRREAVNGERFSHTTDAYRRAVTGTIFYDSSISAFIEWVALAAVAMVLALGGAMVTGGAMGLGTLTTFILFSQRVFDPLRQLAERFTQIQGGLTAVERIGELLEQPIEIADLPSSQRSPAALLSGAQRFSPGEVEFENVSFAYRPDDPILTDLSFRIAPGEHVAIVGPTGSGKTTVIRLLCRLYEPQQGTIRLDGVDIRELPIATLRRRLGVVLQDTFLFSGNVADNLRLDADISEVDLERLCGDLGLAPLLGRLGDGLATELRERGGNLSSGERQLLAVARVAIRDPSVLVMDEATAFMDPSTEATLQRDLDTLLSGRTAIVIAHRLATVEAADRILVLRRGRLIEEGNHRELRAFGGLYAQLAELQEKGLATL</sequence>
<keyword evidence="4 10" id="KW-0067">ATP-binding</keyword>
<evidence type="ECO:0000259" key="9">
    <source>
        <dbReference type="PROSITE" id="PS50929"/>
    </source>
</evidence>
<dbReference type="InterPro" id="IPR027417">
    <property type="entry name" value="P-loop_NTPase"/>
</dbReference>
<dbReference type="RefSeq" id="WP_323357063.1">
    <property type="nucleotide sequence ID" value="NZ_JAYGHY010000035.1"/>
</dbReference>
<accession>A0ABU5SX14</accession>
<dbReference type="CDD" id="cd03254">
    <property type="entry name" value="ABCC_Glucan_exporter_like"/>
    <property type="match status" value="1"/>
</dbReference>
<feature type="transmembrane region" description="Helical" evidence="7">
    <location>
        <begin position="172"/>
        <end position="190"/>
    </location>
</feature>
<evidence type="ECO:0000259" key="8">
    <source>
        <dbReference type="PROSITE" id="PS50893"/>
    </source>
</evidence>
<keyword evidence="3" id="KW-0547">Nucleotide-binding</keyword>
<dbReference type="Gene3D" id="3.40.50.300">
    <property type="entry name" value="P-loop containing nucleotide triphosphate hydrolases"/>
    <property type="match status" value="1"/>
</dbReference>
<dbReference type="InterPro" id="IPR039421">
    <property type="entry name" value="Type_1_exporter"/>
</dbReference>
<dbReference type="PROSITE" id="PS50929">
    <property type="entry name" value="ABC_TM1F"/>
    <property type="match status" value="1"/>
</dbReference>
<dbReference type="InterPro" id="IPR003439">
    <property type="entry name" value="ABC_transporter-like_ATP-bd"/>
</dbReference>
<evidence type="ECO:0000313" key="10">
    <source>
        <dbReference type="EMBL" id="MEA5443041.1"/>
    </source>
</evidence>
<evidence type="ECO:0000256" key="3">
    <source>
        <dbReference type="ARBA" id="ARBA00022741"/>
    </source>
</evidence>
<keyword evidence="2 7" id="KW-0812">Transmembrane</keyword>
<dbReference type="Pfam" id="PF00005">
    <property type="entry name" value="ABC_tran"/>
    <property type="match status" value="1"/>
</dbReference>
<dbReference type="CDD" id="cd18544">
    <property type="entry name" value="ABC_6TM_TmrA_like"/>
    <property type="match status" value="1"/>
</dbReference>
<keyword evidence="5 7" id="KW-1133">Transmembrane helix</keyword>
<evidence type="ECO:0000256" key="6">
    <source>
        <dbReference type="ARBA" id="ARBA00023136"/>
    </source>
</evidence>
<dbReference type="InterPro" id="IPR017871">
    <property type="entry name" value="ABC_transporter-like_CS"/>
</dbReference>
<dbReference type="InterPro" id="IPR036640">
    <property type="entry name" value="ABC1_TM_sf"/>
</dbReference>
<dbReference type="Gene3D" id="1.20.1560.10">
    <property type="entry name" value="ABC transporter type 1, transmembrane domain"/>
    <property type="match status" value="1"/>
</dbReference>
<evidence type="ECO:0000256" key="2">
    <source>
        <dbReference type="ARBA" id="ARBA00022692"/>
    </source>
</evidence>
<evidence type="ECO:0000256" key="7">
    <source>
        <dbReference type="SAM" id="Phobius"/>
    </source>
</evidence>
<comment type="subcellular location">
    <subcellularLocation>
        <location evidence="1">Cell membrane</location>
        <topology evidence="1">Multi-pass membrane protein</topology>
    </subcellularLocation>
</comment>
<dbReference type="SUPFAM" id="SSF52540">
    <property type="entry name" value="P-loop containing nucleoside triphosphate hydrolases"/>
    <property type="match status" value="1"/>
</dbReference>
<protein>
    <submittedName>
        <fullName evidence="10">ABC transporter ATP-binding protein</fullName>
    </submittedName>
</protein>
<dbReference type="SUPFAM" id="SSF90123">
    <property type="entry name" value="ABC transporter transmembrane region"/>
    <property type="match status" value="1"/>
</dbReference>
<dbReference type="InterPro" id="IPR003593">
    <property type="entry name" value="AAA+_ATPase"/>
</dbReference>
<dbReference type="EMBL" id="JAYGHY010000035">
    <property type="protein sequence ID" value="MEA5443041.1"/>
    <property type="molecule type" value="Genomic_DNA"/>
</dbReference>
<dbReference type="PANTHER" id="PTHR24221">
    <property type="entry name" value="ATP-BINDING CASSETTE SUB-FAMILY B"/>
    <property type="match status" value="1"/>
</dbReference>
<dbReference type="PANTHER" id="PTHR24221:SF589">
    <property type="entry name" value="ABC TRANSPORTER"/>
    <property type="match status" value="1"/>
</dbReference>
<comment type="caution">
    <text evidence="10">The sequence shown here is derived from an EMBL/GenBank/DDBJ whole genome shotgun (WGS) entry which is preliminary data.</text>
</comment>
<feature type="transmembrane region" description="Helical" evidence="7">
    <location>
        <begin position="60"/>
        <end position="82"/>
    </location>
</feature>
<organism evidence="10 11">
    <name type="scientific">Cyanobium gracile UHCC 0281</name>
    <dbReference type="NCBI Taxonomy" id="3110309"/>
    <lineage>
        <taxon>Bacteria</taxon>
        <taxon>Bacillati</taxon>
        <taxon>Cyanobacteriota</taxon>
        <taxon>Cyanophyceae</taxon>
        <taxon>Synechococcales</taxon>
        <taxon>Prochlorococcaceae</taxon>
        <taxon>Cyanobium</taxon>
    </lineage>
</organism>
<dbReference type="PROSITE" id="PS00211">
    <property type="entry name" value="ABC_TRANSPORTER_1"/>
    <property type="match status" value="1"/>
</dbReference>
<dbReference type="InterPro" id="IPR011527">
    <property type="entry name" value="ABC1_TM_dom"/>
</dbReference>
<dbReference type="SMART" id="SM00382">
    <property type="entry name" value="AAA"/>
    <property type="match status" value="1"/>
</dbReference>
<evidence type="ECO:0000256" key="5">
    <source>
        <dbReference type="ARBA" id="ARBA00022989"/>
    </source>
</evidence>
<gene>
    <name evidence="10" type="ORF">VB739_10815</name>
</gene>
<reference evidence="10 11" key="1">
    <citation type="submission" date="2023-12" db="EMBL/GenBank/DDBJ databases">
        <title>Baltic Sea Cyanobacteria.</title>
        <authorList>
            <person name="Delbaje E."/>
            <person name="Fewer D.P."/>
            <person name="Shishido T.K."/>
        </authorList>
    </citation>
    <scope>NUCLEOTIDE SEQUENCE [LARGE SCALE GENOMIC DNA]</scope>
    <source>
        <strain evidence="10 11">UHCC 0281</strain>
    </source>
</reference>
<feature type="domain" description="ABC transporter" evidence="8">
    <location>
        <begin position="358"/>
        <end position="591"/>
    </location>
</feature>
<evidence type="ECO:0000256" key="1">
    <source>
        <dbReference type="ARBA" id="ARBA00004651"/>
    </source>
</evidence>
<dbReference type="PROSITE" id="PS50893">
    <property type="entry name" value="ABC_TRANSPORTER_2"/>
    <property type="match status" value="1"/>
</dbReference>